<dbReference type="Proteomes" id="UP001215598">
    <property type="component" value="Unassembled WGS sequence"/>
</dbReference>
<protein>
    <submittedName>
        <fullName evidence="1">Uncharacterized protein</fullName>
    </submittedName>
</protein>
<dbReference type="Gene3D" id="3.40.50.300">
    <property type="entry name" value="P-loop containing nucleotide triphosphate hydrolases"/>
    <property type="match status" value="1"/>
</dbReference>
<name>A0AAD7NL07_9AGAR</name>
<dbReference type="EMBL" id="JARKIB010000025">
    <property type="protein sequence ID" value="KAJ7765611.1"/>
    <property type="molecule type" value="Genomic_DNA"/>
</dbReference>
<evidence type="ECO:0000313" key="1">
    <source>
        <dbReference type="EMBL" id="KAJ7765611.1"/>
    </source>
</evidence>
<dbReference type="InterPro" id="IPR027417">
    <property type="entry name" value="P-loop_NTPase"/>
</dbReference>
<accession>A0AAD7NL07</accession>
<proteinExistence type="predicted"/>
<sequence length="345" mass="39049">MPTPSTPAQARLNNIKTSSMIVLNTLELLANASNLPFLKPITPTAHSLLNLVQFVNKNKCTDMMEQVYEVIHGLIRLHVQSQTGQLSPNSLKTLYKVHTFVEAQQETNRFKQIFRRGKMNALQRDCTAELQHALSIFKLQGVDLPINARQTHEYENQVHQEVLHLIDSWFNEESSVGISTMTQINQVFSTDYNRYTSSYSQDFVRPSYTLASSNSLSLLPSQPKIFYGRESEVSDILKAFRQGTPRIAILGPGGMGKTTLAKAILHCEDIAVLCVLRVCLDKSGTHHPHWCPSWIEGEQRSHSSPDPTLFMWSTLSFGLDNLETLWEQVQYQGAIEEFLSRGNRD</sequence>
<comment type="caution">
    <text evidence="1">The sequence shown here is derived from an EMBL/GenBank/DDBJ whole genome shotgun (WGS) entry which is preliminary data.</text>
</comment>
<gene>
    <name evidence="1" type="ORF">B0H16DRAFT_1454182</name>
</gene>
<dbReference type="CDD" id="cd21037">
    <property type="entry name" value="MLKL_NTD"/>
    <property type="match status" value="1"/>
</dbReference>
<reference evidence="1" key="1">
    <citation type="submission" date="2023-03" db="EMBL/GenBank/DDBJ databases">
        <title>Massive genome expansion in bonnet fungi (Mycena s.s.) driven by repeated elements and novel gene families across ecological guilds.</title>
        <authorList>
            <consortium name="Lawrence Berkeley National Laboratory"/>
            <person name="Harder C.B."/>
            <person name="Miyauchi S."/>
            <person name="Viragh M."/>
            <person name="Kuo A."/>
            <person name="Thoen E."/>
            <person name="Andreopoulos B."/>
            <person name="Lu D."/>
            <person name="Skrede I."/>
            <person name="Drula E."/>
            <person name="Henrissat B."/>
            <person name="Morin E."/>
            <person name="Kohler A."/>
            <person name="Barry K."/>
            <person name="LaButti K."/>
            <person name="Morin E."/>
            <person name="Salamov A."/>
            <person name="Lipzen A."/>
            <person name="Mereny Z."/>
            <person name="Hegedus B."/>
            <person name="Baldrian P."/>
            <person name="Stursova M."/>
            <person name="Weitz H."/>
            <person name="Taylor A."/>
            <person name="Grigoriev I.V."/>
            <person name="Nagy L.G."/>
            <person name="Martin F."/>
            <person name="Kauserud H."/>
        </authorList>
    </citation>
    <scope>NUCLEOTIDE SEQUENCE</scope>
    <source>
        <strain evidence="1">CBHHK182m</strain>
    </source>
</reference>
<organism evidence="1 2">
    <name type="scientific">Mycena metata</name>
    <dbReference type="NCBI Taxonomy" id="1033252"/>
    <lineage>
        <taxon>Eukaryota</taxon>
        <taxon>Fungi</taxon>
        <taxon>Dikarya</taxon>
        <taxon>Basidiomycota</taxon>
        <taxon>Agaricomycotina</taxon>
        <taxon>Agaricomycetes</taxon>
        <taxon>Agaricomycetidae</taxon>
        <taxon>Agaricales</taxon>
        <taxon>Marasmiineae</taxon>
        <taxon>Mycenaceae</taxon>
        <taxon>Mycena</taxon>
    </lineage>
</organism>
<dbReference type="InterPro" id="IPR059179">
    <property type="entry name" value="MLKL-like_MCAfunc"/>
</dbReference>
<keyword evidence="2" id="KW-1185">Reference proteome</keyword>
<evidence type="ECO:0000313" key="2">
    <source>
        <dbReference type="Proteomes" id="UP001215598"/>
    </source>
</evidence>
<dbReference type="AlphaFoldDB" id="A0AAD7NL07"/>
<dbReference type="SUPFAM" id="SSF52540">
    <property type="entry name" value="P-loop containing nucleoside triphosphate hydrolases"/>
    <property type="match status" value="1"/>
</dbReference>